<reference evidence="2" key="2">
    <citation type="submission" date="2023-06" db="EMBL/GenBank/DDBJ databases">
        <authorList>
            <person name="Zeman M."/>
            <person name="Kubasova T."/>
            <person name="Jahodarova E."/>
            <person name="Nykrynova M."/>
            <person name="Rychlik I."/>
        </authorList>
    </citation>
    <scope>NUCLEOTIDE SEQUENCE</scope>
    <source>
        <strain evidence="2">ET39</strain>
    </source>
</reference>
<proteinExistence type="predicted"/>
<dbReference type="SUPFAM" id="SSF142433">
    <property type="entry name" value="CinA-like"/>
    <property type="match status" value="1"/>
</dbReference>
<dbReference type="Proteomes" id="UP001529340">
    <property type="component" value="Unassembled WGS sequence"/>
</dbReference>
<gene>
    <name evidence="2" type="ORF">QUV96_04750</name>
</gene>
<keyword evidence="3" id="KW-1185">Reference proteome</keyword>
<feature type="domain" description="CinA C-terminal" evidence="1">
    <location>
        <begin position="2"/>
        <end position="143"/>
    </location>
</feature>
<dbReference type="NCBIfam" id="TIGR00199">
    <property type="entry name" value="PncC_domain"/>
    <property type="match status" value="1"/>
</dbReference>
<dbReference type="InterPro" id="IPR008136">
    <property type="entry name" value="CinA_C"/>
</dbReference>
<accession>A0ABT7UC38</accession>
<protein>
    <submittedName>
        <fullName evidence="2">Nicotinamide-nucleotide amidohydrolase family protein</fullName>
    </submittedName>
</protein>
<dbReference type="Pfam" id="PF02464">
    <property type="entry name" value="CinA"/>
    <property type="match status" value="1"/>
</dbReference>
<name>A0ABT7UC38_9FIRM</name>
<dbReference type="InterPro" id="IPR036653">
    <property type="entry name" value="CinA-like_C"/>
</dbReference>
<organism evidence="2 3">
    <name type="scientific">Amedibacillus dolichus</name>
    <dbReference type="NCBI Taxonomy" id="31971"/>
    <lineage>
        <taxon>Bacteria</taxon>
        <taxon>Bacillati</taxon>
        <taxon>Bacillota</taxon>
        <taxon>Erysipelotrichia</taxon>
        <taxon>Erysipelotrichales</taxon>
        <taxon>Erysipelotrichaceae</taxon>
        <taxon>Amedibacillus</taxon>
    </lineage>
</organism>
<reference evidence="2" key="1">
    <citation type="submission" date="2023-06" db="EMBL/GenBank/DDBJ databases">
        <title>Identification and characterization of horizontal gene transfer across gut microbiota members of farm animals based on homology search.</title>
        <authorList>
            <person name="Schwarzerova J."/>
            <person name="Nykrynova M."/>
            <person name="Jureckova K."/>
            <person name="Cejkova D."/>
            <person name="Rychlik I."/>
        </authorList>
    </citation>
    <scope>NUCLEOTIDE SEQUENCE</scope>
    <source>
        <strain evidence="2">ET39</strain>
    </source>
</reference>
<dbReference type="EMBL" id="JAUDCG010000015">
    <property type="protein sequence ID" value="MDM8156945.1"/>
    <property type="molecule type" value="Genomic_DNA"/>
</dbReference>
<dbReference type="Gene3D" id="3.90.950.20">
    <property type="entry name" value="CinA-like"/>
    <property type="match status" value="1"/>
</dbReference>
<evidence type="ECO:0000313" key="3">
    <source>
        <dbReference type="Proteomes" id="UP001529340"/>
    </source>
</evidence>
<sequence>MKELVELLKIRKMTIASCESLTAGLFTSRIAEVPGASAVLLGGIVTYATSVKEGLVHVDRAIVETHGVISDACAKAMAENTRSLLGADLCVSFSGNAGPACMEGKPAGCVYGALAFEGGCRTYHFQIDHASRNEVRERVVAAMRDQIIAFLKEERETDNG</sequence>
<evidence type="ECO:0000259" key="1">
    <source>
        <dbReference type="Pfam" id="PF02464"/>
    </source>
</evidence>
<evidence type="ECO:0000313" key="2">
    <source>
        <dbReference type="EMBL" id="MDM8156945.1"/>
    </source>
</evidence>
<comment type="caution">
    <text evidence="2">The sequence shown here is derived from an EMBL/GenBank/DDBJ whole genome shotgun (WGS) entry which is preliminary data.</text>
</comment>